<name>A0A9W4SPY5_9GLOM</name>
<organism evidence="1 2">
    <name type="scientific">Funneliformis geosporum</name>
    <dbReference type="NCBI Taxonomy" id="1117311"/>
    <lineage>
        <taxon>Eukaryota</taxon>
        <taxon>Fungi</taxon>
        <taxon>Fungi incertae sedis</taxon>
        <taxon>Mucoromycota</taxon>
        <taxon>Glomeromycotina</taxon>
        <taxon>Glomeromycetes</taxon>
        <taxon>Glomerales</taxon>
        <taxon>Glomeraceae</taxon>
        <taxon>Funneliformis</taxon>
    </lineage>
</organism>
<protein>
    <submittedName>
        <fullName evidence="1">2698_t:CDS:1</fullName>
    </submittedName>
</protein>
<comment type="caution">
    <text evidence="1">The sequence shown here is derived from an EMBL/GenBank/DDBJ whole genome shotgun (WGS) entry which is preliminary data.</text>
</comment>
<dbReference type="EMBL" id="CAMKVN010001596">
    <property type="protein sequence ID" value="CAI2177021.1"/>
    <property type="molecule type" value="Genomic_DNA"/>
</dbReference>
<accession>A0A9W4SPY5</accession>
<evidence type="ECO:0000313" key="2">
    <source>
        <dbReference type="Proteomes" id="UP001153678"/>
    </source>
</evidence>
<evidence type="ECO:0000313" key="1">
    <source>
        <dbReference type="EMBL" id="CAI2177021.1"/>
    </source>
</evidence>
<dbReference type="Proteomes" id="UP001153678">
    <property type="component" value="Unassembled WGS sequence"/>
</dbReference>
<proteinExistence type="predicted"/>
<keyword evidence="2" id="KW-1185">Reference proteome</keyword>
<dbReference type="AlphaFoldDB" id="A0A9W4SPY5"/>
<sequence>MDDTLKEPRLKSSKFFKYKCPEEILDLHEFYEEPASSWCLETFLNKLIDKETDLDFEQSKELFLANLTQIQNKRAVDNPIRMFCSNYFDWIKTWKGQAVSNACCEFFNESTRLRTHSRRKRKHNEFAEMSFVLFLLEYDFLFFESNQNVYAVY</sequence>
<dbReference type="OrthoDB" id="2420343at2759"/>
<gene>
    <name evidence="1" type="ORF">FWILDA_LOCUS7876</name>
</gene>
<reference evidence="1" key="1">
    <citation type="submission" date="2022-08" db="EMBL/GenBank/DDBJ databases">
        <authorList>
            <person name="Kallberg Y."/>
            <person name="Tangrot J."/>
            <person name="Rosling A."/>
        </authorList>
    </citation>
    <scope>NUCLEOTIDE SEQUENCE</scope>
    <source>
        <strain evidence="1">Wild A</strain>
    </source>
</reference>